<dbReference type="SUPFAM" id="SSF103642">
    <property type="entry name" value="Sec-C motif"/>
    <property type="match status" value="1"/>
</dbReference>
<proteinExistence type="predicted"/>
<reference evidence="1 2" key="1">
    <citation type="submission" date="2018-12" db="EMBL/GenBank/DDBJ databases">
        <authorList>
            <person name="Sun L."/>
            <person name="Chen Z."/>
        </authorList>
    </citation>
    <scope>NUCLEOTIDE SEQUENCE [LARGE SCALE GENOMIC DNA]</scope>
    <source>
        <strain evidence="1 2">DSM 15890</strain>
    </source>
</reference>
<dbReference type="Pfam" id="PF02810">
    <property type="entry name" value="SEC-C"/>
    <property type="match status" value="1"/>
</dbReference>
<gene>
    <name evidence="1" type="ORF">EJP82_19650</name>
</gene>
<dbReference type="EMBL" id="RZNY01000018">
    <property type="protein sequence ID" value="RUT43755.1"/>
    <property type="molecule type" value="Genomic_DNA"/>
</dbReference>
<keyword evidence="2" id="KW-1185">Reference proteome</keyword>
<dbReference type="InterPro" id="IPR004027">
    <property type="entry name" value="SEC_C_motif"/>
</dbReference>
<dbReference type="OrthoDB" id="9814022at2"/>
<evidence type="ECO:0008006" key="3">
    <source>
        <dbReference type="Google" id="ProtNLM"/>
    </source>
</evidence>
<dbReference type="Gene3D" id="3.10.450.50">
    <property type="match status" value="1"/>
</dbReference>
<dbReference type="AlphaFoldDB" id="A0A433Y595"/>
<evidence type="ECO:0000313" key="2">
    <source>
        <dbReference type="Proteomes" id="UP000279446"/>
    </source>
</evidence>
<accession>A0A433Y595</accession>
<dbReference type="RefSeq" id="WP_127193769.1">
    <property type="nucleotide sequence ID" value="NZ_RZNY01000018.1"/>
</dbReference>
<protein>
    <recommendedName>
        <fullName evidence="3">SEC-C motif-containing protein</fullName>
    </recommendedName>
</protein>
<dbReference type="PANTHER" id="PTHR33747:SF1">
    <property type="entry name" value="ADENYLATE CYCLASE-ASSOCIATED CAP C-TERMINAL DOMAIN-CONTAINING PROTEIN"/>
    <property type="match status" value="1"/>
</dbReference>
<comment type="caution">
    <text evidence="1">The sequence shown here is derived from an EMBL/GenBank/DDBJ whole genome shotgun (WGS) entry which is preliminary data.</text>
</comment>
<organism evidence="1 2">
    <name type="scientific">Paenibacillus anaericanus</name>
    <dbReference type="NCBI Taxonomy" id="170367"/>
    <lineage>
        <taxon>Bacteria</taxon>
        <taxon>Bacillati</taxon>
        <taxon>Bacillota</taxon>
        <taxon>Bacilli</taxon>
        <taxon>Bacillales</taxon>
        <taxon>Paenibacillaceae</taxon>
        <taxon>Paenibacillus</taxon>
    </lineage>
</organism>
<evidence type="ECO:0000313" key="1">
    <source>
        <dbReference type="EMBL" id="RUT43755.1"/>
    </source>
</evidence>
<dbReference type="PANTHER" id="PTHR33747">
    <property type="entry name" value="UPF0225 PROTEIN SCO1677"/>
    <property type="match status" value="1"/>
</dbReference>
<dbReference type="Proteomes" id="UP000279446">
    <property type="component" value="Unassembled WGS sequence"/>
</dbReference>
<sequence length="387" mass="44569">MENQDLLLEQKNIQHAIIGDVITDLSEILHNLSKARLSSLASAHKLPGRSKMKKDELATALLGVISDPTNLESILAKTESKEWELFESLLQSPIQQNNLAIYAHYYFLMEHGLVFTYFAEGKLYLVIPDQIVAAYAQIDQSEFKKVHERFLSVYNYTLALTNLYGVFKPAQLVKMYNAHNDNSLSEEELMSYIEFFLNREQKFVLKDEYIVDSSLLIEESDYKELLKHIKNKPHYIPAKNELIKYADDSYFEMTPQLKALSNFLAKDFVRDSETLEYLIDDIQLACSAESTLQEIVYEFERRDIQFHNKEQVQRVMSLIADVYNHTRIWSNCGHTPTEMGKFPGNFRSGPMATPFRIPNQPVTVNKIGRNDPCTCGSGKKYKKCCGK</sequence>
<name>A0A433Y595_9BACL</name>